<evidence type="ECO:0000313" key="4">
    <source>
        <dbReference type="Proteomes" id="UP000463700"/>
    </source>
</evidence>
<reference evidence="1 4" key="1">
    <citation type="journal article" date="2020" name="Int. J. Syst. Evol. Microbiol.">
        <title>Paraburkholderia madseniana sp. nov., a phenolic acid-degrading bacterium isolated from acidic forest soil.</title>
        <authorList>
            <person name="Wilhelm R.C."/>
            <person name="Murphy S.J.L."/>
            <person name="Feriancek N.M."/>
            <person name="Karasz D.C."/>
            <person name="DeRito C.M."/>
            <person name="Newman J.D."/>
            <person name="Buckley D.H."/>
        </authorList>
    </citation>
    <scope>NUCLEOTIDE SEQUENCE [LARGE SCALE GENOMIC DNA]</scope>
    <source>
        <strain evidence="1 4">RP11</strain>
    </source>
</reference>
<dbReference type="AlphaFoldDB" id="A0A6N6WG00"/>
<dbReference type="Proteomes" id="UP001242288">
    <property type="component" value="Unassembled WGS sequence"/>
</dbReference>
<dbReference type="Proteomes" id="UP000463700">
    <property type="component" value="Unassembled WGS sequence"/>
</dbReference>
<gene>
    <name evidence="1" type="ORF">FSO04_12830</name>
    <name evidence="3" type="ORF">NIE36_03505</name>
    <name evidence="2" type="ORF">OSB80_03510</name>
</gene>
<sequence>MRRTLKPQERQLLEFLISVNAPLYRTDVARWMEQIRTCTVREVNVQYCLSISHDEKSYGGWENSKTLAHELIAVDEGVPVLIYAIVHNTQAGFVLHSFNIDRLDGEPLVNYPEAGDGLMIVERNKRVGGADLCHLYGGSGS</sequence>
<protein>
    <submittedName>
        <fullName evidence="1">Uncharacterized protein</fullName>
    </submittedName>
</protein>
<keyword evidence="5" id="KW-1185">Reference proteome</keyword>
<dbReference type="EMBL" id="JAMXWF010000002">
    <property type="protein sequence ID" value="MDQ6406281.1"/>
    <property type="molecule type" value="Genomic_DNA"/>
</dbReference>
<evidence type="ECO:0000313" key="1">
    <source>
        <dbReference type="EMBL" id="KAE8759592.1"/>
    </source>
</evidence>
<dbReference type="EMBL" id="JAPKHW010000002">
    <property type="protein sequence ID" value="MCX4144448.1"/>
    <property type="molecule type" value="Genomic_DNA"/>
</dbReference>
<organism evidence="1 4">
    <name type="scientific">Paraburkholderia madseniana</name>
    <dbReference type="NCBI Taxonomy" id="2599607"/>
    <lineage>
        <taxon>Bacteria</taxon>
        <taxon>Pseudomonadati</taxon>
        <taxon>Pseudomonadota</taxon>
        <taxon>Betaproteobacteria</taxon>
        <taxon>Burkholderiales</taxon>
        <taxon>Burkholderiaceae</taxon>
        <taxon>Paraburkholderia</taxon>
    </lineage>
</organism>
<comment type="caution">
    <text evidence="1">The sequence shown here is derived from an EMBL/GenBank/DDBJ whole genome shotgun (WGS) entry which is preliminary data.</text>
</comment>
<proteinExistence type="predicted"/>
<name>A0A6N6WG00_9BURK</name>
<dbReference type="RefSeq" id="WP_154560037.1">
    <property type="nucleotide sequence ID" value="NZ_JAMXWF010000002.1"/>
</dbReference>
<reference evidence="3" key="2">
    <citation type="submission" date="2022-06" db="EMBL/GenBank/DDBJ databases">
        <title>PHB producers.</title>
        <authorList>
            <person name="Besaury L."/>
        </authorList>
    </citation>
    <scope>NUCLEOTIDE SEQUENCE</scope>
    <source>
        <strain evidence="2 5">SEWS6</strain>
    </source>
</reference>
<evidence type="ECO:0000313" key="2">
    <source>
        <dbReference type="EMBL" id="MCX4144448.1"/>
    </source>
</evidence>
<dbReference type="Proteomes" id="UP001209412">
    <property type="component" value="Unassembled WGS sequence"/>
</dbReference>
<evidence type="ECO:0000313" key="5">
    <source>
        <dbReference type="Proteomes" id="UP001209412"/>
    </source>
</evidence>
<evidence type="ECO:0000313" key="3">
    <source>
        <dbReference type="EMBL" id="MDQ6406281.1"/>
    </source>
</evidence>
<dbReference type="EMBL" id="VOSW01000020">
    <property type="protein sequence ID" value="KAE8759592.1"/>
    <property type="molecule type" value="Genomic_DNA"/>
</dbReference>
<accession>A0A6N6WG00</accession>
<dbReference type="OrthoDB" id="9096066at2"/>